<dbReference type="RefSeq" id="WP_195170211.1">
    <property type="nucleotide sequence ID" value="NZ_CP062983.1"/>
</dbReference>
<organism evidence="1 2">
    <name type="scientific">Phototrophicus methaneseepsis</name>
    <dbReference type="NCBI Taxonomy" id="2710758"/>
    <lineage>
        <taxon>Bacteria</taxon>
        <taxon>Bacillati</taxon>
        <taxon>Chloroflexota</taxon>
        <taxon>Candidatus Thermofontia</taxon>
        <taxon>Phototrophicales</taxon>
        <taxon>Phototrophicaceae</taxon>
        <taxon>Phototrophicus</taxon>
    </lineage>
</organism>
<protein>
    <submittedName>
        <fullName evidence="1">Uncharacterized protein</fullName>
    </submittedName>
</protein>
<accession>A0A7S8E891</accession>
<sequence>MIMTRTQAPSTLGCIAQHERLLSTGQFGLGIVLRMWHSIVHSGSLGLSALGGRNGHSAAAYGYQSLSISALRRDLRVSNLRIDDSREATLHEANIIEANFVDADALSDGLNLVDFVPFMGTDGNPGGKGNRRCWSHRWRNRVT</sequence>
<gene>
    <name evidence="1" type="ORF">G4Y79_21035</name>
</gene>
<reference evidence="1 2" key="1">
    <citation type="submission" date="2020-02" db="EMBL/GenBank/DDBJ databases">
        <authorList>
            <person name="Zheng R.K."/>
            <person name="Sun C.M."/>
        </authorList>
    </citation>
    <scope>NUCLEOTIDE SEQUENCE [LARGE SCALE GENOMIC DNA]</scope>
    <source>
        <strain evidence="2">rifampicinis</strain>
    </source>
</reference>
<evidence type="ECO:0000313" key="1">
    <source>
        <dbReference type="EMBL" id="QPC82142.1"/>
    </source>
</evidence>
<dbReference type="AlphaFoldDB" id="A0A7S8E891"/>
<dbReference type="EMBL" id="CP062983">
    <property type="protein sequence ID" value="QPC82142.1"/>
    <property type="molecule type" value="Genomic_DNA"/>
</dbReference>
<dbReference type="KEGG" id="pmet:G4Y79_21035"/>
<evidence type="ECO:0000313" key="2">
    <source>
        <dbReference type="Proteomes" id="UP000594468"/>
    </source>
</evidence>
<name>A0A7S8E891_9CHLR</name>
<keyword evidence="2" id="KW-1185">Reference proteome</keyword>
<proteinExistence type="predicted"/>
<dbReference type="Proteomes" id="UP000594468">
    <property type="component" value="Chromosome"/>
</dbReference>